<evidence type="ECO:0000313" key="5">
    <source>
        <dbReference type="EMBL" id="KAF2319952.1"/>
    </source>
</evidence>
<feature type="region of interest" description="Disordered" evidence="3">
    <location>
        <begin position="328"/>
        <end position="390"/>
    </location>
</feature>
<feature type="compositionally biased region" description="Polar residues" evidence="3">
    <location>
        <begin position="366"/>
        <end position="380"/>
    </location>
</feature>
<evidence type="ECO:0000256" key="2">
    <source>
        <dbReference type="PROSITE-ProRule" id="PRU00035"/>
    </source>
</evidence>
<dbReference type="EMBL" id="JAAGAX010000003">
    <property type="protein sequence ID" value="KAF2319952.1"/>
    <property type="molecule type" value="Genomic_DNA"/>
</dbReference>
<dbReference type="SMART" id="SM00297">
    <property type="entry name" value="BROMO"/>
    <property type="match status" value="1"/>
</dbReference>
<organism evidence="5 6">
    <name type="scientific">Hevea brasiliensis</name>
    <name type="common">Para rubber tree</name>
    <name type="synonym">Siphonia brasiliensis</name>
    <dbReference type="NCBI Taxonomy" id="3981"/>
    <lineage>
        <taxon>Eukaryota</taxon>
        <taxon>Viridiplantae</taxon>
        <taxon>Streptophyta</taxon>
        <taxon>Embryophyta</taxon>
        <taxon>Tracheophyta</taxon>
        <taxon>Spermatophyta</taxon>
        <taxon>Magnoliopsida</taxon>
        <taxon>eudicotyledons</taxon>
        <taxon>Gunneridae</taxon>
        <taxon>Pentapetalae</taxon>
        <taxon>rosids</taxon>
        <taxon>fabids</taxon>
        <taxon>Malpighiales</taxon>
        <taxon>Euphorbiaceae</taxon>
        <taxon>Crotonoideae</taxon>
        <taxon>Micrandreae</taxon>
        <taxon>Hevea</taxon>
    </lineage>
</organism>
<dbReference type="PANTHER" id="PTHR47809">
    <property type="entry name" value="DNA-BINDING BROMODOMAIN-CONTAINING PROTEIN"/>
    <property type="match status" value="1"/>
</dbReference>
<dbReference type="InterPro" id="IPR036427">
    <property type="entry name" value="Bromodomain-like_sf"/>
</dbReference>
<dbReference type="InterPro" id="IPR004252">
    <property type="entry name" value="Probable_transposase_24"/>
</dbReference>
<dbReference type="Gene3D" id="1.20.920.10">
    <property type="entry name" value="Bromodomain-like"/>
    <property type="match status" value="1"/>
</dbReference>
<comment type="caution">
    <text evidence="5">The sequence shown here is derived from an EMBL/GenBank/DDBJ whole genome shotgun (WGS) entry which is preliminary data.</text>
</comment>
<name>A0A6A6N173_HEVBR</name>
<evidence type="ECO:0000256" key="1">
    <source>
        <dbReference type="ARBA" id="ARBA00023117"/>
    </source>
</evidence>
<evidence type="ECO:0000313" key="6">
    <source>
        <dbReference type="Proteomes" id="UP000467840"/>
    </source>
</evidence>
<accession>A0A6A6N173</accession>
<dbReference type="Proteomes" id="UP000467840">
    <property type="component" value="Chromosome 10"/>
</dbReference>
<dbReference type="Pfam" id="PF00439">
    <property type="entry name" value="Bromodomain"/>
    <property type="match status" value="1"/>
</dbReference>
<protein>
    <recommendedName>
        <fullName evidence="4">Bromo domain-containing protein</fullName>
    </recommendedName>
</protein>
<proteinExistence type="predicted"/>
<feature type="domain" description="Bromo" evidence="4">
    <location>
        <begin position="480"/>
        <end position="553"/>
    </location>
</feature>
<dbReference type="SUPFAM" id="SSF47370">
    <property type="entry name" value="Bromodomain"/>
    <property type="match status" value="1"/>
</dbReference>
<feature type="region of interest" description="Disordered" evidence="3">
    <location>
        <begin position="414"/>
        <end position="454"/>
    </location>
</feature>
<gene>
    <name evidence="5" type="ORF">GH714_020902</name>
</gene>
<feature type="compositionally biased region" description="Low complexity" evidence="3">
    <location>
        <begin position="341"/>
        <end position="352"/>
    </location>
</feature>
<dbReference type="PRINTS" id="PR00503">
    <property type="entry name" value="BROMODOMAIN"/>
</dbReference>
<evidence type="ECO:0000256" key="3">
    <source>
        <dbReference type="SAM" id="MobiDB-lite"/>
    </source>
</evidence>
<dbReference type="AlphaFoldDB" id="A0A6A6N173"/>
<reference evidence="5 6" key="1">
    <citation type="journal article" date="2020" name="Mol. Plant">
        <title>The Chromosome-Based Rubber Tree Genome Provides New Insights into Spurge Genome Evolution and Rubber Biosynthesis.</title>
        <authorList>
            <person name="Liu J."/>
            <person name="Shi C."/>
            <person name="Shi C.C."/>
            <person name="Li W."/>
            <person name="Zhang Q.J."/>
            <person name="Zhang Y."/>
            <person name="Li K."/>
            <person name="Lu H.F."/>
            <person name="Shi C."/>
            <person name="Zhu S.T."/>
            <person name="Xiao Z.Y."/>
            <person name="Nan H."/>
            <person name="Yue Y."/>
            <person name="Zhu X.G."/>
            <person name="Wu Y."/>
            <person name="Hong X.N."/>
            <person name="Fan G.Y."/>
            <person name="Tong Y."/>
            <person name="Zhang D."/>
            <person name="Mao C.L."/>
            <person name="Liu Y.L."/>
            <person name="Hao S.J."/>
            <person name="Liu W.Q."/>
            <person name="Lv M.Q."/>
            <person name="Zhang H.B."/>
            <person name="Liu Y."/>
            <person name="Hu-Tang G.R."/>
            <person name="Wang J.P."/>
            <person name="Wang J.H."/>
            <person name="Sun Y.H."/>
            <person name="Ni S.B."/>
            <person name="Chen W.B."/>
            <person name="Zhang X.C."/>
            <person name="Jiao Y.N."/>
            <person name="Eichler E.E."/>
            <person name="Li G.H."/>
            <person name="Liu X."/>
            <person name="Gao L.Z."/>
        </authorList>
    </citation>
    <scope>NUCLEOTIDE SEQUENCE [LARGE SCALE GENOMIC DNA]</scope>
    <source>
        <strain evidence="6">cv. GT1</strain>
        <tissue evidence="5">Leaf</tissue>
    </source>
</reference>
<keyword evidence="6" id="KW-1185">Reference proteome</keyword>
<dbReference type="PROSITE" id="PS50014">
    <property type="entry name" value="BROMODOMAIN_2"/>
    <property type="match status" value="1"/>
</dbReference>
<keyword evidence="1 2" id="KW-0103">Bromodomain</keyword>
<dbReference type="PANTHER" id="PTHR47809:SF2">
    <property type="entry name" value="DNA-BINDING BROMODOMAIN-CONTAINING PROTEIN"/>
    <property type="match status" value="1"/>
</dbReference>
<evidence type="ECO:0000259" key="4">
    <source>
        <dbReference type="PROSITE" id="PS50014"/>
    </source>
</evidence>
<dbReference type="InterPro" id="IPR001487">
    <property type="entry name" value="Bromodomain"/>
</dbReference>
<dbReference type="Pfam" id="PF03004">
    <property type="entry name" value="Transposase_24"/>
    <property type="match status" value="1"/>
</dbReference>
<sequence>MLGQPVGPEASKLASFLGTLARNGEMAPLNFLEWSGMPDAIKEDMWQFVQTKFDIDPTCKTWVMKSLASKWRNWKAQLKADHYNPHTTDEERLKDCNKRLRCAKNKANRAKQKSAHAAGSKSFARIREEERAKRADGAELTRGELYILTRTRKDGQPVDKVAAEVITKLHELEAQKQQTSHGSDDHEDSYSQVMGKEKGGHVRMVGMGPSPADIWARKPSRLSLVRIGLEAKRLAMRRFLIMLLKIHRRHKHSPRQVMQFNLMRIGKEDSSSKLEYLFPKRMAAGGRSSARALVCNMKRKRGNKKGKQKGPSVAAKNEAAVNLVSLDGEDNSAADDDDDNNNNNNNNNNNHSHNNEEYESGMDIDTPSSTGTDQPLNLASINPDGSIDKTAGKSVGCVKVKLKTSKLLELQSDTDKGSPQLALEKQGGVSDKIEDTSNSLSEIKTGGPGNVSTKPGSIKIKSSKVLGGLSVQKSGSTVIKKLMKWMPFNVPVNPEALGIPDYFDIIDAPMDFGTICRNLEKDDKYMNSEDVYKDVQFIWDNCYKYNSEETLPPYEY</sequence>
<feature type="compositionally biased region" description="Acidic residues" evidence="3">
    <location>
        <begin position="328"/>
        <end position="340"/>
    </location>
</feature>